<dbReference type="Gene3D" id="3.30.900.10">
    <property type="entry name" value="HORMA domain"/>
    <property type="match status" value="1"/>
</dbReference>
<keyword evidence="1" id="KW-0072">Autophagy</keyword>
<dbReference type="GO" id="GO:0005829">
    <property type="term" value="C:cytosol"/>
    <property type="evidence" value="ECO:0007669"/>
    <property type="project" value="TreeGrafter"/>
</dbReference>
<evidence type="ECO:0000256" key="2">
    <source>
        <dbReference type="SAM" id="MobiDB-lite"/>
    </source>
</evidence>
<accession>A0A7S4CET4</accession>
<dbReference type="AlphaFoldDB" id="A0A7S4CET4"/>
<dbReference type="GO" id="GO:1990316">
    <property type="term" value="C:Atg1/ULK1 kinase complex"/>
    <property type="evidence" value="ECO:0007669"/>
    <property type="project" value="InterPro"/>
</dbReference>
<evidence type="ECO:0000256" key="1">
    <source>
        <dbReference type="ARBA" id="ARBA00023006"/>
    </source>
</evidence>
<feature type="domain" description="Autophagy-related protein 13 N-terminal" evidence="3">
    <location>
        <begin position="88"/>
        <end position="184"/>
    </location>
</feature>
<name>A0A7S4CET4_9EUGL</name>
<evidence type="ECO:0000259" key="3">
    <source>
        <dbReference type="Pfam" id="PF10033"/>
    </source>
</evidence>
<dbReference type="GO" id="GO:0000407">
    <property type="term" value="C:phagophore assembly site"/>
    <property type="evidence" value="ECO:0007669"/>
    <property type="project" value="TreeGrafter"/>
</dbReference>
<dbReference type="GO" id="GO:0000423">
    <property type="term" value="P:mitophagy"/>
    <property type="evidence" value="ECO:0007669"/>
    <property type="project" value="TreeGrafter"/>
</dbReference>
<dbReference type="PANTHER" id="PTHR13430:SF4">
    <property type="entry name" value="AUTOPHAGY-RELATED PROTEIN 13"/>
    <property type="match status" value="1"/>
</dbReference>
<sequence length="450" mass="48398">MLMDASLIGIDLRATIVHVLLNSRVNGCGACAPLLTRGKKFNIQVEAEEQLEKRLLATLGEEPESLYITIAAPVSHADGPSGAAAPTLEKWVVTFNPNIQGEPHKGATLKKCMLLVRAVYAYVRLMPAYKVYSKTKHTKSSGQLSYELSTERPTSSFCGPTSGHSFATLQSPVGILTVSVQYAEEIPSHLLTSRVQRVNIIPDYTHRMPAEMNPIAARQVRVESSSPAIPVPVVSGEQAAFSCTPPFCHTPTSHTSSMISLNSVSPPFNLGLDPRQHRRKPGMSQFHVGSDDGFPFSTLPGSLGSRSTPTPFGSLPRTPGSLPSWHPNSTLQMMRSKATFSPVAGSRSPVAVPQSSPVGLPPVAEQEKDDFSLYHAFGSDENLDLEKKPDDDIAIFAEMCSNPPTLVGGSESVQDPKESPRTRLNKIKMLFDDVANQSVAGGDLWAAGSS</sequence>
<feature type="region of interest" description="Disordered" evidence="2">
    <location>
        <begin position="273"/>
        <end position="292"/>
    </location>
</feature>
<dbReference type="InterPro" id="IPR036570">
    <property type="entry name" value="HORMA_dom_sf"/>
</dbReference>
<proteinExistence type="predicted"/>
<reference evidence="4" key="1">
    <citation type="submission" date="2021-01" db="EMBL/GenBank/DDBJ databases">
        <authorList>
            <person name="Corre E."/>
            <person name="Pelletier E."/>
            <person name="Niang G."/>
            <person name="Scheremetjew M."/>
            <person name="Finn R."/>
            <person name="Kale V."/>
            <person name="Holt S."/>
            <person name="Cochrane G."/>
            <person name="Meng A."/>
            <person name="Brown T."/>
            <person name="Cohen L."/>
        </authorList>
    </citation>
    <scope>NUCLEOTIDE SEQUENCE</scope>
    <source>
        <strain evidence="4">CCMP1594</strain>
    </source>
</reference>
<gene>
    <name evidence="4" type="ORF">EGYM00163_LOCUS6337</name>
</gene>
<evidence type="ECO:0000313" key="4">
    <source>
        <dbReference type="EMBL" id="CAE0795219.1"/>
    </source>
</evidence>
<dbReference type="Pfam" id="PF10033">
    <property type="entry name" value="ATG13"/>
    <property type="match status" value="1"/>
</dbReference>
<organism evidence="4">
    <name type="scientific">Eutreptiella gymnastica</name>
    <dbReference type="NCBI Taxonomy" id="73025"/>
    <lineage>
        <taxon>Eukaryota</taxon>
        <taxon>Discoba</taxon>
        <taxon>Euglenozoa</taxon>
        <taxon>Euglenida</taxon>
        <taxon>Spirocuta</taxon>
        <taxon>Euglenophyceae</taxon>
        <taxon>Eutreptiales</taxon>
        <taxon>Eutreptiaceae</taxon>
        <taxon>Eutreptiella</taxon>
    </lineage>
</organism>
<dbReference type="GO" id="GO:0034497">
    <property type="term" value="P:protein localization to phagophore assembly site"/>
    <property type="evidence" value="ECO:0007669"/>
    <property type="project" value="TreeGrafter"/>
</dbReference>
<dbReference type="EMBL" id="HBJA01019917">
    <property type="protein sequence ID" value="CAE0795219.1"/>
    <property type="molecule type" value="Transcribed_RNA"/>
</dbReference>
<protein>
    <recommendedName>
        <fullName evidence="3">Autophagy-related protein 13 N-terminal domain-containing protein</fullName>
    </recommendedName>
</protein>
<dbReference type="InterPro" id="IPR018731">
    <property type="entry name" value="Atg13_N"/>
</dbReference>
<dbReference type="PANTHER" id="PTHR13430">
    <property type="match status" value="1"/>
</dbReference>
<dbReference type="GO" id="GO:0034727">
    <property type="term" value="P:piecemeal microautophagy of the nucleus"/>
    <property type="evidence" value="ECO:0007669"/>
    <property type="project" value="TreeGrafter"/>
</dbReference>
<dbReference type="InterPro" id="IPR040182">
    <property type="entry name" value="ATG13"/>
</dbReference>